<evidence type="ECO:0000259" key="1">
    <source>
        <dbReference type="SMART" id="SM00528"/>
    </source>
</evidence>
<dbReference type="EMBL" id="MTBD01000109">
    <property type="protein sequence ID" value="PRP68573.1"/>
    <property type="molecule type" value="Genomic_DNA"/>
</dbReference>
<dbReference type="Gene3D" id="4.10.430.10">
    <property type="entry name" value="Histone-like protein H-NS, C-terminal domain"/>
    <property type="match status" value="1"/>
</dbReference>
<dbReference type="OrthoDB" id="5297879at2"/>
<evidence type="ECO:0000313" key="2">
    <source>
        <dbReference type="EMBL" id="PRP68573.1"/>
    </source>
</evidence>
<dbReference type="Pfam" id="PF00816">
    <property type="entry name" value="Histone_HNS"/>
    <property type="match status" value="1"/>
</dbReference>
<sequence>MLDIESLKSQSLNELLSLQSQIESVIATKQKEERSEAKRQILELARQYGLDLTSDFSQVKIERAPVAVKYRSKIDPNLTWTGRGRKPGWVQTFLDNGGTLEQLAV</sequence>
<proteinExistence type="predicted"/>
<accession>A0A2S9WYN6</accession>
<dbReference type="InterPro" id="IPR037150">
    <property type="entry name" value="H-NS_C_dom_sf"/>
</dbReference>
<organism evidence="2 3">
    <name type="scientific">Chromobacterium amazonense</name>
    <dbReference type="NCBI Taxonomy" id="1382803"/>
    <lineage>
        <taxon>Bacteria</taxon>
        <taxon>Pseudomonadati</taxon>
        <taxon>Pseudomonadota</taxon>
        <taxon>Betaproteobacteria</taxon>
        <taxon>Neisseriales</taxon>
        <taxon>Chromobacteriaceae</taxon>
        <taxon>Chromobacterium</taxon>
    </lineage>
</organism>
<reference evidence="2 3" key="1">
    <citation type="submission" date="2017-01" db="EMBL/GenBank/DDBJ databases">
        <title>New insights into the genetic diversity of Chromobacterium isolated from tropical freshwater lake.</title>
        <authorList>
            <person name="Santos A.B."/>
            <person name="Nascimento A.M."/>
            <person name="Da Silva P.C."/>
        </authorList>
    </citation>
    <scope>NUCLEOTIDE SEQUENCE [LARGE SCALE GENOMIC DNA]</scope>
    <source>
        <strain evidence="2 3">56AF</strain>
    </source>
</reference>
<dbReference type="SUPFAM" id="SSF81273">
    <property type="entry name" value="H-NS histone-like proteins"/>
    <property type="match status" value="1"/>
</dbReference>
<protein>
    <recommendedName>
        <fullName evidence="1">DNA-binding protein H-NS-like C-terminal domain-containing protein</fullName>
    </recommendedName>
</protein>
<name>A0A2S9WYN6_9NEIS</name>
<dbReference type="RefSeq" id="WP_106078237.1">
    <property type="nucleotide sequence ID" value="NZ_MTBD01000109.1"/>
</dbReference>
<evidence type="ECO:0000313" key="3">
    <source>
        <dbReference type="Proteomes" id="UP000239469"/>
    </source>
</evidence>
<dbReference type="AlphaFoldDB" id="A0A2S9WYN6"/>
<comment type="caution">
    <text evidence="2">The sequence shown here is derived from an EMBL/GenBank/DDBJ whole genome shotgun (WGS) entry which is preliminary data.</text>
</comment>
<dbReference type="GO" id="GO:0003677">
    <property type="term" value="F:DNA binding"/>
    <property type="evidence" value="ECO:0007669"/>
    <property type="project" value="InterPro"/>
</dbReference>
<dbReference type="InterPro" id="IPR027444">
    <property type="entry name" value="H-NS_C_dom"/>
</dbReference>
<gene>
    <name evidence="2" type="ORF">BUE93_21675</name>
</gene>
<dbReference type="Proteomes" id="UP000239469">
    <property type="component" value="Unassembled WGS sequence"/>
</dbReference>
<dbReference type="SMART" id="SM00528">
    <property type="entry name" value="HNS"/>
    <property type="match status" value="1"/>
</dbReference>
<feature type="domain" description="DNA-binding protein H-NS-like C-terminal" evidence="1">
    <location>
        <begin position="60"/>
        <end position="105"/>
    </location>
</feature>